<dbReference type="RefSeq" id="WP_191200691.1">
    <property type="nucleotide sequence ID" value="NZ_BAAAPA010000001.1"/>
</dbReference>
<protein>
    <submittedName>
        <fullName evidence="3">Enoyl-CoA hydratase/isomerase family protein</fullName>
    </submittedName>
</protein>
<dbReference type="InterPro" id="IPR001753">
    <property type="entry name" value="Enoyl-CoA_hydra/iso"/>
</dbReference>
<dbReference type="Pfam" id="PF00378">
    <property type="entry name" value="ECH_1"/>
    <property type="match status" value="1"/>
</dbReference>
<organism evidence="3 4">
    <name type="scientific">Nocardioides hwasunensis</name>
    <dbReference type="NCBI Taxonomy" id="397258"/>
    <lineage>
        <taxon>Bacteria</taxon>
        <taxon>Bacillati</taxon>
        <taxon>Actinomycetota</taxon>
        <taxon>Actinomycetes</taxon>
        <taxon>Propionibacteriales</taxon>
        <taxon>Nocardioidaceae</taxon>
        <taxon>Nocardioides</taxon>
    </lineage>
</organism>
<gene>
    <name evidence="3" type="ORF">IEZ25_17280</name>
</gene>
<comment type="similarity">
    <text evidence="1 2">Belongs to the enoyl-CoA hydratase/isomerase family.</text>
</comment>
<reference evidence="3 4" key="1">
    <citation type="submission" date="2020-09" db="EMBL/GenBank/DDBJ databases">
        <title>novel species in genus Nocardioides.</title>
        <authorList>
            <person name="Zhang G."/>
        </authorList>
    </citation>
    <scope>NUCLEOTIDE SEQUENCE [LARGE SCALE GENOMIC DNA]</scope>
    <source>
        <strain evidence="3 4">19197</strain>
    </source>
</reference>
<comment type="caution">
    <text evidence="3">The sequence shown here is derived from an EMBL/GenBank/DDBJ whole genome shotgun (WGS) entry which is preliminary data.</text>
</comment>
<dbReference type="EMBL" id="JACXYY010000007">
    <property type="protein sequence ID" value="MBD3916372.1"/>
    <property type="molecule type" value="Genomic_DNA"/>
</dbReference>
<sequence>MAHTPEPQPHQQPSDRTVLVDVRDAVATVTLNRPERRNAVSWQLMVELRAAFASLAMRRDVRVVVLAGAEGDFSVGADMARVGSDDVRDQETRTLRGRSAKDDRERLAVASEAVQRLVELPQPTIARITGACAGAGLSLALAADLRVASPTAVFNTAFVSAGVAGDLGSAWLLTRAVGPGRARALLLDPRRLTAAEATEHGIVTELAADVDARVHELGTKLADQAPMAMALAKDNLRDALVLDLPDYLRAEVPRMVESARSDDAKQAARAFVAKRAAARRA</sequence>
<dbReference type="PANTHER" id="PTHR11941:SF54">
    <property type="entry name" value="ENOYL-COA HYDRATASE, MITOCHONDRIAL"/>
    <property type="match status" value="1"/>
</dbReference>
<dbReference type="Proteomes" id="UP000649289">
    <property type="component" value="Unassembled WGS sequence"/>
</dbReference>
<accession>A0ABR8MNJ0</accession>
<keyword evidence="4" id="KW-1185">Reference proteome</keyword>
<proteinExistence type="inferred from homology"/>
<dbReference type="InterPro" id="IPR029045">
    <property type="entry name" value="ClpP/crotonase-like_dom_sf"/>
</dbReference>
<dbReference type="CDD" id="cd06558">
    <property type="entry name" value="crotonase-like"/>
    <property type="match status" value="1"/>
</dbReference>
<evidence type="ECO:0000313" key="4">
    <source>
        <dbReference type="Proteomes" id="UP000649289"/>
    </source>
</evidence>
<dbReference type="InterPro" id="IPR018376">
    <property type="entry name" value="Enoyl-CoA_hyd/isom_CS"/>
</dbReference>
<dbReference type="SUPFAM" id="SSF52096">
    <property type="entry name" value="ClpP/crotonase"/>
    <property type="match status" value="1"/>
</dbReference>
<dbReference type="PANTHER" id="PTHR11941">
    <property type="entry name" value="ENOYL-COA HYDRATASE-RELATED"/>
    <property type="match status" value="1"/>
</dbReference>
<name>A0ABR8MNJ0_9ACTN</name>
<dbReference type="PROSITE" id="PS00166">
    <property type="entry name" value="ENOYL_COA_HYDRATASE"/>
    <property type="match status" value="1"/>
</dbReference>
<evidence type="ECO:0000256" key="2">
    <source>
        <dbReference type="RuleBase" id="RU003707"/>
    </source>
</evidence>
<evidence type="ECO:0000256" key="1">
    <source>
        <dbReference type="ARBA" id="ARBA00005254"/>
    </source>
</evidence>
<dbReference type="Gene3D" id="3.90.226.10">
    <property type="entry name" value="2-enoyl-CoA Hydratase, Chain A, domain 1"/>
    <property type="match status" value="1"/>
</dbReference>
<evidence type="ECO:0000313" key="3">
    <source>
        <dbReference type="EMBL" id="MBD3916372.1"/>
    </source>
</evidence>